<name>A0A9N9A767_9GLOM</name>
<dbReference type="PANTHER" id="PTHR45614">
    <property type="entry name" value="MYB PROTEIN-RELATED"/>
    <property type="match status" value="1"/>
</dbReference>
<gene>
    <name evidence="4" type="ORF">FCALED_LOCUS4658</name>
</gene>
<dbReference type="Gene3D" id="1.10.10.60">
    <property type="entry name" value="Homeodomain-like"/>
    <property type="match status" value="2"/>
</dbReference>
<dbReference type="EMBL" id="CAJVPQ010000927">
    <property type="protein sequence ID" value="CAG8520199.1"/>
    <property type="molecule type" value="Genomic_DNA"/>
</dbReference>
<dbReference type="PANTHER" id="PTHR45614:SF232">
    <property type="entry name" value="TRANSCRIPTION FACTOR MYB3R-2"/>
    <property type="match status" value="1"/>
</dbReference>
<evidence type="ECO:0000313" key="5">
    <source>
        <dbReference type="Proteomes" id="UP000789570"/>
    </source>
</evidence>
<sequence length="217" mass="24939">MNKMETKQTRKAQNSSDINVGHWSKEEDAKLKKLVYKDGARRWRTIASKMGTRDAKQCRERFCGHLDEKSKDFTVNKDQLSPEEDLLVIHYRSQGFGWANIAKLLKNGRTPNHVKNNYNQRLTKGLSVSRPSRNHGLVGNDATISRSVMNKTSDSEKISEIYMRNDTFKTSISKTSYETSFVKTETFDTSKTSEISEIPKTRNPLVSRQLTLEFILN</sequence>
<reference evidence="4" key="1">
    <citation type="submission" date="2021-06" db="EMBL/GenBank/DDBJ databases">
        <authorList>
            <person name="Kallberg Y."/>
            <person name="Tangrot J."/>
            <person name="Rosling A."/>
        </authorList>
    </citation>
    <scope>NUCLEOTIDE SEQUENCE</scope>
    <source>
        <strain evidence="4">UK204</strain>
    </source>
</reference>
<dbReference type="GO" id="GO:0000981">
    <property type="term" value="F:DNA-binding transcription factor activity, RNA polymerase II-specific"/>
    <property type="evidence" value="ECO:0007669"/>
    <property type="project" value="TreeGrafter"/>
</dbReference>
<evidence type="ECO:0000259" key="2">
    <source>
        <dbReference type="PROSITE" id="PS50090"/>
    </source>
</evidence>
<evidence type="ECO:0000256" key="1">
    <source>
        <dbReference type="SAM" id="MobiDB-lite"/>
    </source>
</evidence>
<dbReference type="PROSITE" id="PS51294">
    <property type="entry name" value="HTH_MYB"/>
    <property type="match status" value="2"/>
</dbReference>
<dbReference type="Proteomes" id="UP000789570">
    <property type="component" value="Unassembled WGS sequence"/>
</dbReference>
<feature type="domain" description="Myb-like" evidence="2">
    <location>
        <begin position="72"/>
        <end position="122"/>
    </location>
</feature>
<keyword evidence="5" id="KW-1185">Reference proteome</keyword>
<dbReference type="InterPro" id="IPR009057">
    <property type="entry name" value="Homeodomain-like_sf"/>
</dbReference>
<dbReference type="InterPro" id="IPR001005">
    <property type="entry name" value="SANT/Myb"/>
</dbReference>
<dbReference type="SUPFAM" id="SSF46689">
    <property type="entry name" value="Homeodomain-like"/>
    <property type="match status" value="1"/>
</dbReference>
<dbReference type="GO" id="GO:0005634">
    <property type="term" value="C:nucleus"/>
    <property type="evidence" value="ECO:0007669"/>
    <property type="project" value="TreeGrafter"/>
</dbReference>
<dbReference type="PROSITE" id="PS50090">
    <property type="entry name" value="MYB_LIKE"/>
    <property type="match status" value="2"/>
</dbReference>
<dbReference type="CDD" id="cd00167">
    <property type="entry name" value="SANT"/>
    <property type="match status" value="1"/>
</dbReference>
<dbReference type="InterPro" id="IPR017930">
    <property type="entry name" value="Myb_dom"/>
</dbReference>
<feature type="domain" description="HTH myb-type" evidence="3">
    <location>
        <begin position="72"/>
        <end position="126"/>
    </location>
</feature>
<dbReference type="AlphaFoldDB" id="A0A9N9A767"/>
<dbReference type="Pfam" id="PF00249">
    <property type="entry name" value="Myb_DNA-binding"/>
    <property type="match status" value="2"/>
</dbReference>
<proteinExistence type="predicted"/>
<protein>
    <submittedName>
        <fullName evidence="4">14959_t:CDS:1</fullName>
    </submittedName>
</protein>
<feature type="region of interest" description="Disordered" evidence="1">
    <location>
        <begin position="1"/>
        <end position="23"/>
    </location>
</feature>
<evidence type="ECO:0000259" key="3">
    <source>
        <dbReference type="PROSITE" id="PS51294"/>
    </source>
</evidence>
<accession>A0A9N9A767</accession>
<dbReference type="SMART" id="SM00717">
    <property type="entry name" value="SANT"/>
    <property type="match status" value="2"/>
</dbReference>
<comment type="caution">
    <text evidence="4">The sequence shown here is derived from an EMBL/GenBank/DDBJ whole genome shotgun (WGS) entry which is preliminary data.</text>
</comment>
<dbReference type="OrthoDB" id="2143914at2759"/>
<organism evidence="4 5">
    <name type="scientific">Funneliformis caledonium</name>
    <dbReference type="NCBI Taxonomy" id="1117310"/>
    <lineage>
        <taxon>Eukaryota</taxon>
        <taxon>Fungi</taxon>
        <taxon>Fungi incertae sedis</taxon>
        <taxon>Mucoromycota</taxon>
        <taxon>Glomeromycotina</taxon>
        <taxon>Glomeromycetes</taxon>
        <taxon>Glomerales</taxon>
        <taxon>Glomeraceae</taxon>
        <taxon>Funneliformis</taxon>
    </lineage>
</organism>
<feature type="domain" description="Myb-like" evidence="2">
    <location>
        <begin position="15"/>
        <end position="66"/>
    </location>
</feature>
<evidence type="ECO:0000313" key="4">
    <source>
        <dbReference type="EMBL" id="CAG8520199.1"/>
    </source>
</evidence>
<feature type="domain" description="HTH myb-type" evidence="3">
    <location>
        <begin position="15"/>
        <end position="70"/>
    </location>
</feature>
<dbReference type="InterPro" id="IPR050560">
    <property type="entry name" value="MYB_TF"/>
</dbReference>
<dbReference type="GO" id="GO:0000978">
    <property type="term" value="F:RNA polymerase II cis-regulatory region sequence-specific DNA binding"/>
    <property type="evidence" value="ECO:0007669"/>
    <property type="project" value="TreeGrafter"/>
</dbReference>